<reference evidence="1" key="1">
    <citation type="submission" date="2021-02" db="EMBL/GenBank/DDBJ databases">
        <authorList>
            <person name="Nowell W R."/>
        </authorList>
    </citation>
    <scope>NUCLEOTIDE SEQUENCE</scope>
</reference>
<organism evidence="1 2">
    <name type="scientific">Adineta ricciae</name>
    <name type="common">Rotifer</name>
    <dbReference type="NCBI Taxonomy" id="249248"/>
    <lineage>
        <taxon>Eukaryota</taxon>
        <taxon>Metazoa</taxon>
        <taxon>Spiralia</taxon>
        <taxon>Gnathifera</taxon>
        <taxon>Rotifera</taxon>
        <taxon>Eurotatoria</taxon>
        <taxon>Bdelloidea</taxon>
        <taxon>Adinetida</taxon>
        <taxon>Adinetidae</taxon>
        <taxon>Adineta</taxon>
    </lineage>
</organism>
<dbReference type="InterPro" id="IPR016187">
    <property type="entry name" value="CTDL_fold"/>
</dbReference>
<dbReference type="CDD" id="cd00037">
    <property type="entry name" value="CLECT"/>
    <property type="match status" value="1"/>
</dbReference>
<dbReference type="InterPro" id="IPR016186">
    <property type="entry name" value="C-type_lectin-like/link_sf"/>
</dbReference>
<dbReference type="AlphaFoldDB" id="A0A815Y6R6"/>
<protein>
    <submittedName>
        <fullName evidence="1">Uncharacterized protein</fullName>
    </submittedName>
</protein>
<dbReference type="SUPFAM" id="SSF56436">
    <property type="entry name" value="C-type lectin-like"/>
    <property type="match status" value="1"/>
</dbReference>
<proteinExistence type="predicted"/>
<gene>
    <name evidence="1" type="ORF">EDS130_LOCUS46825</name>
</gene>
<dbReference type="Proteomes" id="UP000663852">
    <property type="component" value="Unassembled WGS sequence"/>
</dbReference>
<sequence length="69" mass="8178">SWSWINGRALSEYTYYTEEDLCEDRLPVEPRHRSCGILDRARRGRLCMNVDVCDRKLNFICEKGLIINK</sequence>
<comment type="caution">
    <text evidence="1">The sequence shown here is derived from an EMBL/GenBank/DDBJ whole genome shotgun (WGS) entry which is preliminary data.</text>
</comment>
<accession>A0A815Y6R6</accession>
<dbReference type="OrthoDB" id="6345871at2759"/>
<evidence type="ECO:0000313" key="1">
    <source>
        <dbReference type="EMBL" id="CAF1566363.1"/>
    </source>
</evidence>
<dbReference type="EMBL" id="CAJNOJ010004098">
    <property type="protein sequence ID" value="CAF1566363.1"/>
    <property type="molecule type" value="Genomic_DNA"/>
</dbReference>
<dbReference type="Gene3D" id="3.10.100.10">
    <property type="entry name" value="Mannose-Binding Protein A, subunit A"/>
    <property type="match status" value="1"/>
</dbReference>
<feature type="non-terminal residue" evidence="1">
    <location>
        <position position="1"/>
    </location>
</feature>
<name>A0A815Y6R6_ADIRI</name>
<evidence type="ECO:0000313" key="2">
    <source>
        <dbReference type="Proteomes" id="UP000663852"/>
    </source>
</evidence>